<dbReference type="Gene3D" id="3.10.28.10">
    <property type="entry name" value="Homing endonucleases"/>
    <property type="match status" value="1"/>
</dbReference>
<organism evidence="2 3">
    <name type="scientific">Candidatus Sungiibacteriota bacterium</name>
    <dbReference type="NCBI Taxonomy" id="2750080"/>
    <lineage>
        <taxon>Bacteria</taxon>
        <taxon>Candidatus Sungiibacteriota</taxon>
    </lineage>
</organism>
<dbReference type="PANTHER" id="PTHR36181">
    <property type="entry name" value="INTRON-ENCODED ENDONUCLEASE AI3-RELATED"/>
    <property type="match status" value="1"/>
</dbReference>
<keyword evidence="2" id="KW-0255">Endonuclease</keyword>
<dbReference type="EMBL" id="JACOZA010000023">
    <property type="protein sequence ID" value="MBI2096704.1"/>
    <property type="molecule type" value="Genomic_DNA"/>
</dbReference>
<dbReference type="PANTHER" id="PTHR36181:SF4">
    <property type="entry name" value="LAGLIDADG ENDONUCLEASE"/>
    <property type="match status" value="1"/>
</dbReference>
<reference evidence="2" key="1">
    <citation type="submission" date="2020-07" db="EMBL/GenBank/DDBJ databases">
        <title>Huge and variable diversity of episymbiotic CPR bacteria and DPANN archaea in groundwater ecosystems.</title>
        <authorList>
            <person name="He C.Y."/>
            <person name="Keren R."/>
            <person name="Whittaker M."/>
            <person name="Farag I.F."/>
            <person name="Doudna J."/>
            <person name="Cate J.H.D."/>
            <person name="Banfield J.F."/>
        </authorList>
    </citation>
    <scope>NUCLEOTIDE SEQUENCE</scope>
    <source>
        <strain evidence="2">NC_groundwater_193_Ag_S-0.1um_51_7</strain>
    </source>
</reference>
<evidence type="ECO:0000313" key="3">
    <source>
        <dbReference type="Proteomes" id="UP000724148"/>
    </source>
</evidence>
<dbReference type="InterPro" id="IPR051289">
    <property type="entry name" value="LAGLIDADG_Endonuclease"/>
</dbReference>
<keyword evidence="2" id="KW-0378">Hydrolase</keyword>
<protein>
    <submittedName>
        <fullName evidence="2">LAGLIDADG family homing endonuclease</fullName>
    </submittedName>
</protein>
<dbReference type="InterPro" id="IPR004860">
    <property type="entry name" value="LAGLIDADG_dom"/>
</dbReference>
<dbReference type="InterPro" id="IPR027434">
    <property type="entry name" value="Homing_endonucl"/>
</dbReference>
<dbReference type="Pfam" id="PF00961">
    <property type="entry name" value="LAGLIDADG_1"/>
    <property type="match status" value="1"/>
</dbReference>
<accession>A0A931SBB9</accession>
<dbReference type="Proteomes" id="UP000724148">
    <property type="component" value="Unassembled WGS sequence"/>
</dbReference>
<proteinExistence type="predicted"/>
<keyword evidence="2" id="KW-0540">Nuclease</keyword>
<dbReference type="SUPFAM" id="SSF55608">
    <property type="entry name" value="Homing endonucleases"/>
    <property type="match status" value="1"/>
</dbReference>
<dbReference type="GO" id="GO:0004519">
    <property type="term" value="F:endonuclease activity"/>
    <property type="evidence" value="ECO:0007669"/>
    <property type="project" value="UniProtKB-KW"/>
</dbReference>
<dbReference type="AlphaFoldDB" id="A0A931SBB9"/>
<evidence type="ECO:0000313" key="2">
    <source>
        <dbReference type="EMBL" id="MBI2096704.1"/>
    </source>
</evidence>
<gene>
    <name evidence="2" type="ORF">HYT40_00905</name>
</gene>
<feature type="domain" description="Homing endonuclease LAGLIDADG" evidence="1">
    <location>
        <begin position="17"/>
        <end position="111"/>
    </location>
</feature>
<evidence type="ECO:0000259" key="1">
    <source>
        <dbReference type="Pfam" id="PF00961"/>
    </source>
</evidence>
<name>A0A931SBB9_9BACT</name>
<comment type="caution">
    <text evidence="2">The sequence shown here is derived from an EMBL/GenBank/DDBJ whole genome shotgun (WGS) entry which is preliminary data.</text>
</comment>
<sequence length="130" mass="15153">MHTKEEIKDLITDDYIRGLIEGEGCFGNMRNAKGDQIPAFVLKMHMRDKELIEAIRDYLGLPDRVYEYKYRGRHFALLQVRDIGSLKNVIIPLFRGKLLGHKGLQLKAWLDNYPYLKSLNIINKPKNHVS</sequence>